<gene>
    <name evidence="1" type="ORF">DE4585_03919</name>
</gene>
<evidence type="ECO:0000313" key="1">
    <source>
        <dbReference type="EMBL" id="TDZ78083.1"/>
    </source>
</evidence>
<dbReference type="EMBL" id="PECH01000009">
    <property type="protein sequence ID" value="TDZ78083.1"/>
    <property type="molecule type" value="Genomic_DNA"/>
</dbReference>
<dbReference type="RefSeq" id="WP_078307788.1">
    <property type="nucleotide sequence ID" value="NZ_PECH01000009.1"/>
</dbReference>
<reference evidence="1 2" key="1">
    <citation type="journal article" date="2019" name="Sci. Rep.">
        <title>Extended insight into the Mycobacterium chelonae-abscessus complex through whole genome sequencing of Mycobacterium salmoniphilum outbreak and Mycobacterium salmoniphilum-like strains.</title>
        <authorList>
            <person name="Behra P.R.K."/>
            <person name="Das S."/>
            <person name="Pettersson B.M.F."/>
            <person name="Shirreff L."/>
            <person name="DuCote T."/>
            <person name="Jacobsson K.G."/>
            <person name="Ennis D.G."/>
            <person name="Kirsebom L.A."/>
        </authorList>
    </citation>
    <scope>NUCLEOTIDE SEQUENCE [LARGE SCALE GENOMIC DNA]</scope>
    <source>
        <strain evidence="1 2">DE 4585</strain>
    </source>
</reference>
<name>A0A4R8RU86_9MYCO</name>
<sequence>MAEKFEFYQGPARAGAAKWAEAAGIASAAAAGVGGLNDSPWSDDKIGSAFAEKFDPNRAQAIKNVQELAKQLGTFEPNLTKAINSIVAREG</sequence>
<evidence type="ECO:0000313" key="2">
    <source>
        <dbReference type="Proteomes" id="UP000295117"/>
    </source>
</evidence>
<protein>
    <submittedName>
        <fullName evidence="1">Uncharacterized protein</fullName>
    </submittedName>
</protein>
<accession>A0A4R8RU86</accession>
<organism evidence="1 2">
    <name type="scientific">Mycobacteroides salmoniphilum</name>
    <dbReference type="NCBI Taxonomy" id="404941"/>
    <lineage>
        <taxon>Bacteria</taxon>
        <taxon>Bacillati</taxon>
        <taxon>Actinomycetota</taxon>
        <taxon>Actinomycetes</taxon>
        <taxon>Mycobacteriales</taxon>
        <taxon>Mycobacteriaceae</taxon>
        <taxon>Mycobacteroides</taxon>
    </lineage>
</organism>
<dbReference type="AlphaFoldDB" id="A0A4R8RU86"/>
<comment type="caution">
    <text evidence="1">The sequence shown here is derived from an EMBL/GenBank/DDBJ whole genome shotgun (WGS) entry which is preliminary data.</text>
</comment>
<proteinExistence type="predicted"/>
<dbReference type="Proteomes" id="UP000295117">
    <property type="component" value="Unassembled WGS sequence"/>
</dbReference>